<evidence type="ECO:0000259" key="6">
    <source>
        <dbReference type="Pfam" id="PF00535"/>
    </source>
</evidence>
<dbReference type="Gene3D" id="3.90.550.10">
    <property type="entry name" value="Spore Coat Polysaccharide Biosynthesis Protein SpsA, Chain A"/>
    <property type="match status" value="1"/>
</dbReference>
<evidence type="ECO:0000256" key="4">
    <source>
        <dbReference type="ARBA" id="ARBA00022679"/>
    </source>
</evidence>
<gene>
    <name evidence="7" type="ORF">UFOPK2282_00783</name>
    <name evidence="8" type="ORF">UFOPK3576_01666</name>
</gene>
<dbReference type="PANTHER" id="PTHR48090">
    <property type="entry name" value="UNDECAPRENYL-PHOSPHATE 4-DEOXY-4-FORMAMIDO-L-ARABINOSE TRANSFERASE-RELATED"/>
    <property type="match status" value="1"/>
</dbReference>
<evidence type="ECO:0000313" key="7">
    <source>
        <dbReference type="EMBL" id="CAB4665021.1"/>
    </source>
</evidence>
<keyword evidence="3" id="KW-0328">Glycosyltransferase</keyword>
<evidence type="ECO:0000256" key="3">
    <source>
        <dbReference type="ARBA" id="ARBA00022676"/>
    </source>
</evidence>
<name>A0A6J7HVV8_9ZZZZ</name>
<dbReference type="InterPro" id="IPR029044">
    <property type="entry name" value="Nucleotide-diphossugar_trans"/>
</dbReference>
<dbReference type="EMBL" id="CAFBMO010000119">
    <property type="protein sequence ID" value="CAB4920955.1"/>
    <property type="molecule type" value="Genomic_DNA"/>
</dbReference>
<keyword evidence="4" id="KW-0808">Transferase</keyword>
<reference evidence="8" key="1">
    <citation type="submission" date="2020-05" db="EMBL/GenBank/DDBJ databases">
        <authorList>
            <person name="Chiriac C."/>
            <person name="Salcher M."/>
            <person name="Ghai R."/>
            <person name="Kavagutti S V."/>
        </authorList>
    </citation>
    <scope>NUCLEOTIDE SEQUENCE</scope>
</reference>
<dbReference type="GO" id="GO:0016757">
    <property type="term" value="F:glycosyltransferase activity"/>
    <property type="evidence" value="ECO:0007669"/>
    <property type="project" value="UniProtKB-KW"/>
</dbReference>
<proteinExistence type="inferred from homology"/>
<dbReference type="NCBIfam" id="NF010496">
    <property type="entry name" value="PRK13915.1"/>
    <property type="match status" value="1"/>
</dbReference>
<dbReference type="AlphaFoldDB" id="A0A6J7HVV8"/>
<keyword evidence="5" id="KW-0460">Magnesium</keyword>
<dbReference type="PANTHER" id="PTHR48090:SF10">
    <property type="entry name" value="GLUCOSYL-3-PHOSPHOGLYCERATE SYNTHASE"/>
    <property type="match status" value="1"/>
</dbReference>
<organism evidence="8">
    <name type="scientific">freshwater metagenome</name>
    <dbReference type="NCBI Taxonomy" id="449393"/>
    <lineage>
        <taxon>unclassified sequences</taxon>
        <taxon>metagenomes</taxon>
        <taxon>ecological metagenomes</taxon>
    </lineage>
</organism>
<evidence type="ECO:0000256" key="5">
    <source>
        <dbReference type="ARBA" id="ARBA00022842"/>
    </source>
</evidence>
<feature type="domain" description="Glycosyltransferase 2-like" evidence="6">
    <location>
        <begin position="28"/>
        <end position="143"/>
    </location>
</feature>
<comment type="cofactor">
    <cofactor evidence="1">
        <name>Mg(2+)</name>
        <dbReference type="ChEBI" id="CHEBI:18420"/>
    </cofactor>
</comment>
<evidence type="ECO:0000256" key="2">
    <source>
        <dbReference type="ARBA" id="ARBA00006739"/>
    </source>
</evidence>
<sequence>MADVRPLRLTSELSVENLVTKKNGRTISVCIPARNEAATIAPILLRIKRELMDAHPLVDQLIVMDHESTDQTAEVASECGATVISANDVMSQFGPALGKGDVLWRSVEASTGDIVVWLDADLASFTAQYVTALVEPMLNDDSITLVRANYLRTLHGEGDEGGRVTELTARPILKLLYPELSHIRQPLGGEYAIRRDVAQAMPFEIDYGVEIGLLIDIARTYGVDSIAQAELGVRTHRNRPLTELHEQAIQVMRAALTRDVEIDLHSQITVRPALNIAHNMSTASAAGQ</sequence>
<evidence type="ECO:0000313" key="8">
    <source>
        <dbReference type="EMBL" id="CAB4920955.1"/>
    </source>
</evidence>
<dbReference type="InterPro" id="IPR001173">
    <property type="entry name" value="Glyco_trans_2-like"/>
</dbReference>
<dbReference type="InterPro" id="IPR050256">
    <property type="entry name" value="Glycosyltransferase_2"/>
</dbReference>
<dbReference type="Pfam" id="PF00535">
    <property type="entry name" value="Glycos_transf_2"/>
    <property type="match status" value="1"/>
</dbReference>
<dbReference type="EMBL" id="CAEZWR010000078">
    <property type="protein sequence ID" value="CAB4665021.1"/>
    <property type="molecule type" value="Genomic_DNA"/>
</dbReference>
<comment type="similarity">
    <text evidence="2">Belongs to the glycosyltransferase 2 family.</text>
</comment>
<evidence type="ECO:0000256" key="1">
    <source>
        <dbReference type="ARBA" id="ARBA00001946"/>
    </source>
</evidence>
<protein>
    <submittedName>
        <fullName evidence="8">Unannotated protein</fullName>
    </submittedName>
</protein>
<dbReference type="SUPFAM" id="SSF53448">
    <property type="entry name" value="Nucleotide-diphospho-sugar transferases"/>
    <property type="match status" value="1"/>
</dbReference>
<accession>A0A6J7HVV8</accession>